<evidence type="ECO:0000259" key="2">
    <source>
        <dbReference type="Pfam" id="PF11740"/>
    </source>
</evidence>
<dbReference type="InterPro" id="IPR021104">
    <property type="entry name" value="KfrA_DNA-bd_N"/>
</dbReference>
<reference evidence="3" key="1">
    <citation type="submission" date="2022-06" db="EMBL/GenBank/DDBJ databases">
        <title>Alkalimarinus sp. nov., isolated from gut of a Alitta virens.</title>
        <authorList>
            <person name="Yang A.I."/>
            <person name="Shin N.-R."/>
        </authorList>
    </citation>
    <scope>NUCLEOTIDE SEQUENCE</scope>
    <source>
        <strain evidence="3">A2M4</strain>
    </source>
</reference>
<dbReference type="Pfam" id="PF11740">
    <property type="entry name" value="KfrA_N"/>
    <property type="match status" value="1"/>
</dbReference>
<keyword evidence="1" id="KW-0175">Coiled coil</keyword>
<gene>
    <name evidence="3" type="ORF">NKI27_10545</name>
</gene>
<dbReference type="EMBL" id="CP100390">
    <property type="protein sequence ID" value="UZE94528.1"/>
    <property type="molecule type" value="Genomic_DNA"/>
</dbReference>
<dbReference type="RefSeq" id="WP_265046020.1">
    <property type="nucleotide sequence ID" value="NZ_CP100390.1"/>
</dbReference>
<keyword evidence="3" id="KW-0238">DNA-binding</keyword>
<evidence type="ECO:0000256" key="1">
    <source>
        <dbReference type="SAM" id="Coils"/>
    </source>
</evidence>
<organism evidence="3 4">
    <name type="scientific">Alkalimarinus alittae</name>
    <dbReference type="NCBI Taxonomy" id="2961619"/>
    <lineage>
        <taxon>Bacteria</taxon>
        <taxon>Pseudomonadati</taxon>
        <taxon>Pseudomonadota</taxon>
        <taxon>Gammaproteobacteria</taxon>
        <taxon>Alteromonadales</taxon>
        <taxon>Alteromonadaceae</taxon>
        <taxon>Alkalimarinus</taxon>
    </lineage>
</organism>
<protein>
    <submittedName>
        <fullName evidence="3">DNA-binding protein</fullName>
    </submittedName>
</protein>
<dbReference type="Proteomes" id="UP001163739">
    <property type="component" value="Chromosome"/>
</dbReference>
<proteinExistence type="predicted"/>
<name>A0ABY6MXH4_9ALTE</name>
<accession>A0ABY6MXH4</accession>
<feature type="coiled-coil region" evidence="1">
    <location>
        <begin position="202"/>
        <end position="320"/>
    </location>
</feature>
<dbReference type="GO" id="GO:0003677">
    <property type="term" value="F:DNA binding"/>
    <property type="evidence" value="ECO:0007669"/>
    <property type="project" value="UniProtKB-KW"/>
</dbReference>
<keyword evidence="4" id="KW-1185">Reference proteome</keyword>
<feature type="domain" description="KfrA N-terminal DNA-binding" evidence="2">
    <location>
        <begin position="7"/>
        <end position="117"/>
    </location>
</feature>
<feature type="coiled-coil region" evidence="1">
    <location>
        <begin position="78"/>
        <end position="151"/>
    </location>
</feature>
<evidence type="ECO:0000313" key="4">
    <source>
        <dbReference type="Proteomes" id="UP001163739"/>
    </source>
</evidence>
<evidence type="ECO:0000313" key="3">
    <source>
        <dbReference type="EMBL" id="UZE94528.1"/>
    </source>
</evidence>
<sequence length="349" mass="39491">MARGGVTYTDIANAAETIKNAGKNPTVDRVLSHLGTGSKSTIGPHLKNWKLQHTEVRESNDLPLDILNVVRELHQRLQLQADDKVQQTEQRIADLSAERDEEVKALENQIASLKQALNDTTEQRDALAAENKKLLKALNEADLNAVKLESKVKSDAQLISELTTSKNEGIHQIKLMHEQQEHYQLKMAEERTRERAESHAIKTQLNTQITEQSRQLAAADERYKDTRNEYKELLSVKAETDKTLQTLQCEYAKQETQITEISAQLEQSKNENQLLQSEGSKLNKLSITQSNQLAALSSELSLLNEALNMAKLDAEKIQDRFMLQTDEYQIVCQEKSVLQAQLKLLQESL</sequence>